<protein>
    <submittedName>
        <fullName evidence="9">Multicopper oxidase domain-containing protein</fullName>
    </submittedName>
</protein>
<dbReference type="Pfam" id="PF07732">
    <property type="entry name" value="Cu-oxidase_3"/>
    <property type="match status" value="1"/>
</dbReference>
<dbReference type="InterPro" id="IPR033138">
    <property type="entry name" value="Cu_oxidase_CS"/>
</dbReference>
<evidence type="ECO:0000313" key="9">
    <source>
        <dbReference type="EMBL" id="MEN3231909.1"/>
    </source>
</evidence>
<name>A0ABU9ZM00_9HYPH</name>
<dbReference type="PROSITE" id="PS00079">
    <property type="entry name" value="MULTICOPPER_OXIDASE1"/>
    <property type="match status" value="1"/>
</dbReference>
<feature type="domain" description="Plastocyanin-like" evidence="8">
    <location>
        <begin position="37"/>
        <end position="150"/>
    </location>
</feature>
<evidence type="ECO:0000259" key="8">
    <source>
        <dbReference type="Pfam" id="PF07732"/>
    </source>
</evidence>
<dbReference type="Gene3D" id="2.60.40.420">
    <property type="entry name" value="Cupredoxins - blue copper proteins"/>
    <property type="match status" value="3"/>
</dbReference>
<dbReference type="InterPro" id="IPR034279">
    <property type="entry name" value="CuRO_3_CopA"/>
</dbReference>
<dbReference type="InterPro" id="IPR001117">
    <property type="entry name" value="Cu-oxidase_2nd"/>
</dbReference>
<reference evidence="9 10" key="1">
    <citation type="journal article" date="2023" name="PLoS ONE">
        <title>Complete genome assembly of Hawai'i environmental nontuberculous mycobacteria reveals unexpected co-isolation with methylobacteria.</title>
        <authorList>
            <person name="Hendrix J."/>
            <person name="Epperson L.E."/>
            <person name="Tong E.I."/>
            <person name="Chan Y.L."/>
            <person name="Hasan N.A."/>
            <person name="Dawrs S.N."/>
            <person name="Norton G.J."/>
            <person name="Virdi R."/>
            <person name="Crooks J.L."/>
            <person name="Chan E.D."/>
            <person name="Honda J.R."/>
            <person name="Strong M."/>
        </authorList>
    </citation>
    <scope>NUCLEOTIDE SEQUENCE [LARGE SCALE GENOMIC DNA]</scope>
    <source>
        <strain evidence="9 10">NJH_HI01</strain>
    </source>
</reference>
<proteinExistence type="predicted"/>
<dbReference type="InterPro" id="IPR034282">
    <property type="entry name" value="CuRO_2_CopA"/>
</dbReference>
<feature type="chain" id="PRO_5046985782" evidence="5">
    <location>
        <begin position="26"/>
        <end position="679"/>
    </location>
</feature>
<dbReference type="PANTHER" id="PTHR11709">
    <property type="entry name" value="MULTI-COPPER OXIDASE"/>
    <property type="match status" value="1"/>
</dbReference>
<feature type="compositionally biased region" description="Gly residues" evidence="4">
    <location>
        <begin position="404"/>
        <end position="413"/>
    </location>
</feature>
<accession>A0ABU9ZM00</accession>
<dbReference type="RefSeq" id="WP_345972598.1">
    <property type="nucleotide sequence ID" value="NZ_JAQYXL010000003.1"/>
</dbReference>
<evidence type="ECO:0000259" key="7">
    <source>
        <dbReference type="Pfam" id="PF07731"/>
    </source>
</evidence>
<dbReference type="PROSITE" id="PS00080">
    <property type="entry name" value="MULTICOPPER_OXIDASE2"/>
    <property type="match status" value="1"/>
</dbReference>
<dbReference type="InterPro" id="IPR045087">
    <property type="entry name" value="Cu-oxidase_fam"/>
</dbReference>
<feature type="signal peptide" evidence="5">
    <location>
        <begin position="1"/>
        <end position="25"/>
    </location>
</feature>
<dbReference type="SUPFAM" id="SSF49503">
    <property type="entry name" value="Cupredoxins"/>
    <property type="match status" value="3"/>
</dbReference>
<feature type="domain" description="Plastocyanin-like" evidence="6">
    <location>
        <begin position="159"/>
        <end position="323"/>
    </location>
</feature>
<dbReference type="PANTHER" id="PTHR11709:SF394">
    <property type="entry name" value="FI03373P-RELATED"/>
    <property type="match status" value="1"/>
</dbReference>
<feature type="region of interest" description="Disordered" evidence="4">
    <location>
        <begin position="404"/>
        <end position="489"/>
    </location>
</feature>
<evidence type="ECO:0000256" key="5">
    <source>
        <dbReference type="SAM" id="SignalP"/>
    </source>
</evidence>
<dbReference type="Pfam" id="PF00394">
    <property type="entry name" value="Cu-oxidase"/>
    <property type="match status" value="1"/>
</dbReference>
<dbReference type="CDD" id="cd13874">
    <property type="entry name" value="CuRO_2_CopA"/>
    <property type="match status" value="1"/>
</dbReference>
<dbReference type="Pfam" id="PF07731">
    <property type="entry name" value="Cu-oxidase_2"/>
    <property type="match status" value="1"/>
</dbReference>
<evidence type="ECO:0000313" key="10">
    <source>
        <dbReference type="Proteomes" id="UP001404845"/>
    </source>
</evidence>
<dbReference type="CDD" id="cd13896">
    <property type="entry name" value="CuRO_3_CopA"/>
    <property type="match status" value="1"/>
</dbReference>
<gene>
    <name evidence="9" type="ORF">PUR21_30535</name>
</gene>
<keyword evidence="5" id="KW-0732">Signal</keyword>
<keyword evidence="1" id="KW-0479">Metal-binding</keyword>
<evidence type="ECO:0000259" key="6">
    <source>
        <dbReference type="Pfam" id="PF00394"/>
    </source>
</evidence>
<dbReference type="InterPro" id="IPR008972">
    <property type="entry name" value="Cupredoxin"/>
</dbReference>
<organism evidence="9 10">
    <name type="scientific">Methylorubrum rhodesianum</name>
    <dbReference type="NCBI Taxonomy" id="29427"/>
    <lineage>
        <taxon>Bacteria</taxon>
        <taxon>Pseudomonadati</taxon>
        <taxon>Pseudomonadota</taxon>
        <taxon>Alphaproteobacteria</taxon>
        <taxon>Hyphomicrobiales</taxon>
        <taxon>Methylobacteriaceae</taxon>
        <taxon>Methylorubrum</taxon>
    </lineage>
</organism>
<evidence type="ECO:0000256" key="2">
    <source>
        <dbReference type="ARBA" id="ARBA00023002"/>
    </source>
</evidence>
<feature type="domain" description="Plastocyanin-like" evidence="7">
    <location>
        <begin position="560"/>
        <end position="674"/>
    </location>
</feature>
<evidence type="ECO:0000256" key="1">
    <source>
        <dbReference type="ARBA" id="ARBA00022723"/>
    </source>
</evidence>
<evidence type="ECO:0000256" key="3">
    <source>
        <dbReference type="ARBA" id="ARBA00023008"/>
    </source>
</evidence>
<comment type="caution">
    <text evidence="9">The sequence shown here is derived from an EMBL/GenBank/DDBJ whole genome shotgun (WGS) entry which is preliminary data.</text>
</comment>
<dbReference type="InterPro" id="IPR011707">
    <property type="entry name" value="Cu-oxidase-like_N"/>
</dbReference>
<dbReference type="Proteomes" id="UP001404845">
    <property type="component" value="Unassembled WGS sequence"/>
</dbReference>
<keyword evidence="10" id="KW-1185">Reference proteome</keyword>
<keyword evidence="3" id="KW-0186">Copper</keyword>
<dbReference type="EMBL" id="JAQYXL010000003">
    <property type="protein sequence ID" value="MEN3231909.1"/>
    <property type="molecule type" value="Genomic_DNA"/>
</dbReference>
<dbReference type="InterPro" id="IPR011706">
    <property type="entry name" value="Cu-oxidase_C"/>
</dbReference>
<keyword evidence="2" id="KW-0560">Oxidoreductase</keyword>
<evidence type="ECO:0000256" key="4">
    <source>
        <dbReference type="SAM" id="MobiDB-lite"/>
    </source>
</evidence>
<sequence length="679" mass="74737">MRPSGLFRPALFAPLLVSVFLAQLAAADTHDLVLERKVVNVTGRERTGMLINGQLPGPTLRLKEGEDAVINVTNRLDETASIHWHGLIVPPEMDGVPGIAPGYGDGIRPGETFTYRFKVKQSGTYWFHSHSSGEQEQLGIYAPLIIEPREREPFRYDRDYVIMLSDWTDEDPRRIIKNLKADSSWYNFNRRTLVSLIQELTQAPSPEAQSAVVEDRLTWERMRMDPTDIADVGGGFSYLVNGLIPERNFTALFKSGERVRLRFINASAMTYFDVRIPGLKMTVVQADGNNVQPVQVDEFRFGNAETYDVIVHPTEDRAYTIVGEPIDRTGFARATLAPRPGMIGALPPHRLRPLTSMAEMGMNFGSKGFDRGTPLPEQDMPGHVAPEMPMGAMGGMGSMSGMDGQQGGQGGMPGMNASLMGQGGRKPRPKKPAKAPGMPGMDHGTMPGMSSAPAEQKTTWAQMQGMDHGNMPAMGPSSSPGGPTPQAGVLAAATGGVQQGPQADALRGGEDMPNEGPRIGNDMPAALVNRTGAPPGTKVLSYRDLKALKPYPYKKYDRIIEMRLTGNMQRYFWSINGRKFSEAQPIVLRYGERARFRFINETMMPHPMHIHGTWFLPEVGNGARNPLKHTVNINPGATLDVDVPADAEGPWAFHCHQLYHMEAGMMRKVIVQRQSTAQR</sequence>
<dbReference type="InterPro" id="IPR002355">
    <property type="entry name" value="Cu_oxidase_Cu_BS"/>
</dbReference>